<reference evidence="2 3" key="1">
    <citation type="submission" date="2015-12" db="EMBL/GenBank/DDBJ databases">
        <title>Diversity of Burkholderia near neighbor genomes.</title>
        <authorList>
            <person name="Sahl J."/>
            <person name="Wagner D."/>
            <person name="Keim P."/>
        </authorList>
    </citation>
    <scope>NUCLEOTIDE SEQUENCE [LARGE SCALE GENOMIC DNA]</scope>
    <source>
        <strain evidence="2 3">BDU8</strain>
    </source>
</reference>
<name>A0A1B4FYE5_9BURK</name>
<dbReference type="SUPFAM" id="SSF46689">
    <property type="entry name" value="Homeodomain-like"/>
    <property type="match status" value="1"/>
</dbReference>
<sequence>MKFDGVEHLLPDVVKTIVKLIGLPTTVRLVEQLGGTTFPVALRRSRLGEIRYEALAEIVGPEAADQLTAHFGGDVLYIPRCAKAMRELMYRSIRAEFDVLTRDHAANHAVAQLALRYQMADRHVWRILKRADASERAVPQAELF</sequence>
<dbReference type="RefSeq" id="WP_017880474.1">
    <property type="nucleotide sequence ID" value="NZ_CP013389.1"/>
</dbReference>
<evidence type="ECO:0000313" key="2">
    <source>
        <dbReference type="EMBL" id="AOJ08675.1"/>
    </source>
</evidence>
<proteinExistence type="predicted"/>
<dbReference type="InterPro" id="IPR009057">
    <property type="entry name" value="Homeodomain-like_sf"/>
</dbReference>
<evidence type="ECO:0000259" key="1">
    <source>
        <dbReference type="Pfam" id="PF08765"/>
    </source>
</evidence>
<dbReference type="EMBL" id="CP013389">
    <property type="protein sequence ID" value="AOJ08675.1"/>
    <property type="molecule type" value="Genomic_DNA"/>
</dbReference>
<accession>A0A1B4FYE5</accession>
<feature type="domain" description="Mor transcription activator" evidence="1">
    <location>
        <begin position="28"/>
        <end position="143"/>
    </location>
</feature>
<protein>
    <submittedName>
        <fullName evidence="2">DNA transposition protein</fullName>
    </submittedName>
</protein>
<evidence type="ECO:0000313" key="3">
    <source>
        <dbReference type="Proteomes" id="UP000067711"/>
    </source>
</evidence>
<dbReference type="Pfam" id="PF08765">
    <property type="entry name" value="Mor"/>
    <property type="match status" value="1"/>
</dbReference>
<organism evidence="2 3">
    <name type="scientific">Burkholderia mayonis</name>
    <dbReference type="NCBI Taxonomy" id="1385591"/>
    <lineage>
        <taxon>Bacteria</taxon>
        <taxon>Pseudomonadati</taxon>
        <taxon>Pseudomonadota</taxon>
        <taxon>Betaproteobacteria</taxon>
        <taxon>Burkholderiales</taxon>
        <taxon>Burkholderiaceae</taxon>
        <taxon>Burkholderia</taxon>
        <taxon>pseudomallei group</taxon>
    </lineage>
</organism>
<gene>
    <name evidence="2" type="ORF">WS71_14720</name>
</gene>
<dbReference type="InterPro" id="IPR014875">
    <property type="entry name" value="Mor_transcription_activator"/>
</dbReference>
<dbReference type="Proteomes" id="UP000067711">
    <property type="component" value="Chromosome 1"/>
</dbReference>
<dbReference type="AlphaFoldDB" id="A0A1B4FYE5"/>